<dbReference type="EnsemblMetazoa" id="XM_016807996.2">
    <property type="protein sequence ID" value="XP_016663485.2"/>
    <property type="gene ID" value="LOC107884906"/>
</dbReference>
<sequence>MNLKKWTTTILARDELPDECNKEDNPMRDRIKTLLLVAHQFMSTCLNELSIEFVTSIFEGMIDTSATLLSVETLLHPKKWSTGAIQKIWNETMMVKSSDMTTLYLQLRKNMTTSLTNLDIRCVLNLSLASIVSLCRVELAEFVSVCENWTNLLIGTLLTTSSSSRNTETTSTSATYAHTQGELVGAPSSFEEHFGADTSTSSGYSSRRAQNRRLATHTAILI</sequence>
<name>A0A8R2D667_ACYPI</name>
<dbReference type="Proteomes" id="UP000007819">
    <property type="component" value="Chromosome X"/>
</dbReference>
<accession>A0A8R2D667</accession>
<dbReference type="KEGG" id="api:107884906"/>
<dbReference type="AlphaFoldDB" id="A0A8R2D667"/>
<reference evidence="2" key="1">
    <citation type="submission" date="2010-06" db="EMBL/GenBank/DDBJ databases">
        <authorList>
            <person name="Jiang H."/>
            <person name="Abraham K."/>
            <person name="Ali S."/>
            <person name="Alsbrooks S.L."/>
            <person name="Anim B.N."/>
            <person name="Anosike U.S."/>
            <person name="Attaway T."/>
            <person name="Bandaranaike D.P."/>
            <person name="Battles P.K."/>
            <person name="Bell S.N."/>
            <person name="Bell A.V."/>
            <person name="Beltran B."/>
            <person name="Bickham C."/>
            <person name="Bustamante Y."/>
            <person name="Caleb T."/>
            <person name="Canada A."/>
            <person name="Cardenas V."/>
            <person name="Carter K."/>
            <person name="Chacko J."/>
            <person name="Chandrabose M.N."/>
            <person name="Chavez D."/>
            <person name="Chavez A."/>
            <person name="Chen L."/>
            <person name="Chu H.-S."/>
            <person name="Claassen K.J."/>
            <person name="Cockrell R."/>
            <person name="Collins M."/>
            <person name="Cooper J.A."/>
            <person name="Cree A."/>
            <person name="Curry S.M."/>
            <person name="Da Y."/>
            <person name="Dao M.D."/>
            <person name="Das B."/>
            <person name="Davila M.-L."/>
            <person name="Davy-Carroll L."/>
            <person name="Denson S."/>
            <person name="Dinh H."/>
            <person name="Ebong V.E."/>
            <person name="Edwards J.R."/>
            <person name="Egan A."/>
            <person name="El-Daye J."/>
            <person name="Escobedo L."/>
            <person name="Fernandez S."/>
            <person name="Fernando P.R."/>
            <person name="Flagg N."/>
            <person name="Forbes L.D."/>
            <person name="Fowler R.G."/>
            <person name="Fu Q."/>
            <person name="Gabisi R.A."/>
            <person name="Ganer J."/>
            <person name="Garbino Pronczuk A."/>
            <person name="Garcia R.M."/>
            <person name="Garner T."/>
            <person name="Garrett T.E."/>
            <person name="Gonzalez D.A."/>
            <person name="Hamid H."/>
            <person name="Hawkins E.S."/>
            <person name="Hirani K."/>
            <person name="Hogues M.E."/>
            <person name="Hollins B."/>
            <person name="Hsiao C.-H."/>
            <person name="Jabil R."/>
            <person name="James M.L."/>
            <person name="Jhangiani S.N."/>
            <person name="Johnson B."/>
            <person name="Johnson Q."/>
            <person name="Joshi V."/>
            <person name="Kalu J.B."/>
            <person name="Kam C."/>
            <person name="Kashfia A."/>
            <person name="Keebler J."/>
            <person name="Kisamo H."/>
            <person name="Kovar C.L."/>
            <person name="Lago L.A."/>
            <person name="Lai C.-Y."/>
            <person name="Laidlaw J."/>
            <person name="Lara F."/>
            <person name="Le T.-K."/>
            <person name="Lee S.L."/>
            <person name="Legall F.H."/>
            <person name="Lemon S.J."/>
            <person name="Lewis L.R."/>
            <person name="Li B."/>
            <person name="Liu Y."/>
            <person name="Liu Y.-S."/>
            <person name="Lopez J."/>
            <person name="Lozado R.J."/>
            <person name="Lu J."/>
            <person name="Madu R.C."/>
            <person name="Maheshwari M."/>
            <person name="Maheshwari R."/>
            <person name="Malloy K."/>
            <person name="Martinez E."/>
            <person name="Mathew T."/>
            <person name="Mercado I.C."/>
            <person name="Mercado C."/>
            <person name="Meyer B."/>
            <person name="Montgomery K."/>
            <person name="Morgan M.B."/>
            <person name="Munidasa M."/>
            <person name="Nazareth L.V."/>
            <person name="Nelson J."/>
            <person name="Ng B.M."/>
            <person name="Nguyen N.B."/>
            <person name="Nguyen P.Q."/>
            <person name="Nguyen T."/>
            <person name="Obregon M."/>
            <person name="Okwuonu G.O."/>
            <person name="Onwere C.G."/>
            <person name="Orozco G."/>
            <person name="Parra A."/>
            <person name="Patel S."/>
            <person name="Patil S."/>
            <person name="Perez A."/>
            <person name="Perez Y."/>
            <person name="Pham C."/>
            <person name="Primus E.L."/>
            <person name="Pu L.-L."/>
            <person name="Puazo M."/>
            <person name="Qin X."/>
            <person name="Quiroz J.B."/>
            <person name="Reese J."/>
            <person name="Richards S."/>
            <person name="Rives C.M."/>
            <person name="Robberts R."/>
            <person name="Ruiz S.J."/>
            <person name="Ruiz M.J."/>
            <person name="Santibanez J."/>
            <person name="Schneider B.W."/>
            <person name="Sisson I."/>
            <person name="Smith M."/>
            <person name="Sodergren E."/>
            <person name="Song X.-Z."/>
            <person name="Song B.B."/>
            <person name="Summersgill H."/>
            <person name="Thelus R."/>
            <person name="Thornton R.D."/>
            <person name="Trejos Z.Y."/>
            <person name="Usmani K."/>
            <person name="Vattathil S."/>
            <person name="Villasana D."/>
            <person name="Walker D.L."/>
            <person name="Wang S."/>
            <person name="Wang K."/>
            <person name="White C.S."/>
            <person name="Williams A.C."/>
            <person name="Williamson J."/>
            <person name="Wilson K."/>
            <person name="Woghiren I.O."/>
            <person name="Woodworth J.R."/>
            <person name="Worley K.C."/>
            <person name="Wright R.A."/>
            <person name="Wu W."/>
            <person name="Young L."/>
            <person name="Zhang L."/>
            <person name="Zhang J."/>
            <person name="Zhu Y."/>
            <person name="Muzny D.M."/>
            <person name="Weinstock G."/>
            <person name="Gibbs R.A."/>
        </authorList>
    </citation>
    <scope>NUCLEOTIDE SEQUENCE [LARGE SCALE GENOMIC DNA]</scope>
    <source>
        <strain evidence="2">LSR1</strain>
    </source>
</reference>
<organism evidence="1 2">
    <name type="scientific">Acyrthosiphon pisum</name>
    <name type="common">Pea aphid</name>
    <dbReference type="NCBI Taxonomy" id="7029"/>
    <lineage>
        <taxon>Eukaryota</taxon>
        <taxon>Metazoa</taxon>
        <taxon>Ecdysozoa</taxon>
        <taxon>Arthropoda</taxon>
        <taxon>Hexapoda</taxon>
        <taxon>Insecta</taxon>
        <taxon>Pterygota</taxon>
        <taxon>Neoptera</taxon>
        <taxon>Paraneoptera</taxon>
        <taxon>Hemiptera</taxon>
        <taxon>Sternorrhyncha</taxon>
        <taxon>Aphidomorpha</taxon>
        <taxon>Aphidoidea</taxon>
        <taxon>Aphididae</taxon>
        <taxon>Macrosiphini</taxon>
        <taxon>Acyrthosiphon</taxon>
    </lineage>
</organism>
<keyword evidence="2" id="KW-1185">Reference proteome</keyword>
<proteinExistence type="predicted"/>
<reference evidence="1" key="2">
    <citation type="submission" date="2022-06" db="UniProtKB">
        <authorList>
            <consortium name="EnsemblMetazoa"/>
        </authorList>
    </citation>
    <scope>IDENTIFICATION</scope>
</reference>
<dbReference type="RefSeq" id="XP_016663485.2">
    <property type="nucleotide sequence ID" value="XM_016807996.2"/>
</dbReference>
<dbReference type="GeneID" id="107884906"/>
<evidence type="ECO:0000313" key="2">
    <source>
        <dbReference type="Proteomes" id="UP000007819"/>
    </source>
</evidence>
<protein>
    <submittedName>
        <fullName evidence="1">Uncharacterized protein</fullName>
    </submittedName>
</protein>
<evidence type="ECO:0000313" key="1">
    <source>
        <dbReference type="EnsemblMetazoa" id="XP_016663485.2"/>
    </source>
</evidence>